<evidence type="ECO:0000256" key="1">
    <source>
        <dbReference type="SAM" id="MobiDB-lite"/>
    </source>
</evidence>
<dbReference type="PATRIC" id="fig|797515.3.peg.1470"/>
<evidence type="ECO:0000313" key="3">
    <source>
        <dbReference type="Proteomes" id="UP000004625"/>
    </source>
</evidence>
<sequence length="61" mass="7154">MTMAETNKWAVQQLQKIADDQQSFINKSLLAAAQDFVSEQEKRRQQAQDEIDGRTWSPEKW</sequence>
<protein>
    <submittedName>
        <fullName evidence="2">Uncharacterized protein</fullName>
    </submittedName>
</protein>
<name>G9ZPD6_9LACO</name>
<dbReference type="STRING" id="797515.HMPREF9103_01590"/>
<dbReference type="Proteomes" id="UP000004625">
    <property type="component" value="Unassembled WGS sequence"/>
</dbReference>
<accession>G9ZPD6</accession>
<reference evidence="2 3" key="1">
    <citation type="submission" date="2011-09" db="EMBL/GenBank/DDBJ databases">
        <authorList>
            <person name="Weinstock G."/>
            <person name="Sodergren E."/>
            <person name="Clifton S."/>
            <person name="Fulton L."/>
            <person name="Fulton B."/>
            <person name="Courtney L."/>
            <person name="Fronick C."/>
            <person name="Harrison M."/>
            <person name="Strong C."/>
            <person name="Farmer C."/>
            <person name="Delahaunty K."/>
            <person name="Markovic C."/>
            <person name="Hall O."/>
            <person name="Minx P."/>
            <person name="Tomlinson C."/>
            <person name="Mitreva M."/>
            <person name="Hou S."/>
            <person name="Chen J."/>
            <person name="Wollam A."/>
            <person name="Pepin K.H."/>
            <person name="Johnson M."/>
            <person name="Bhonagiri V."/>
            <person name="Zhang X."/>
            <person name="Suruliraj S."/>
            <person name="Warren W."/>
            <person name="Chinwalla A."/>
            <person name="Mardis E.R."/>
            <person name="Wilson R.K."/>
        </authorList>
    </citation>
    <scope>NUCLEOTIDE SEQUENCE [LARGE SCALE GENOMIC DNA]</scope>
    <source>
        <strain evidence="2 3">F0439</strain>
    </source>
</reference>
<evidence type="ECO:0000313" key="2">
    <source>
        <dbReference type="EMBL" id="EHL98547.1"/>
    </source>
</evidence>
<proteinExistence type="predicted"/>
<dbReference type="EMBL" id="AGEY01000073">
    <property type="protein sequence ID" value="EHL98547.1"/>
    <property type="molecule type" value="Genomic_DNA"/>
</dbReference>
<organism evidence="2 3">
    <name type="scientific">Lentilactobacillus parafarraginis F0439</name>
    <dbReference type="NCBI Taxonomy" id="797515"/>
    <lineage>
        <taxon>Bacteria</taxon>
        <taxon>Bacillati</taxon>
        <taxon>Bacillota</taxon>
        <taxon>Bacilli</taxon>
        <taxon>Lactobacillales</taxon>
        <taxon>Lactobacillaceae</taxon>
        <taxon>Lentilactobacillus</taxon>
    </lineage>
</organism>
<gene>
    <name evidence="2" type="ORF">HMPREF9103_01590</name>
</gene>
<feature type="region of interest" description="Disordered" evidence="1">
    <location>
        <begin position="41"/>
        <end position="61"/>
    </location>
</feature>
<dbReference type="AlphaFoldDB" id="G9ZPD6"/>
<dbReference type="HOGENOM" id="CLU_203809_1_0_9"/>
<comment type="caution">
    <text evidence="2">The sequence shown here is derived from an EMBL/GenBank/DDBJ whole genome shotgun (WGS) entry which is preliminary data.</text>
</comment>
<keyword evidence="3" id="KW-1185">Reference proteome</keyword>